<evidence type="ECO:0000256" key="1">
    <source>
        <dbReference type="ARBA" id="ARBA00022801"/>
    </source>
</evidence>
<comment type="function">
    <text evidence="6">Catalyzes the hydrolysis of queuosine 5'-phosphate, releasing the nucleobase queuine (q). Is required for salvage of queuine from exogenous queuosine (Q) that is imported and then converted to queuosine 5'-phosphate intracellularly.</text>
</comment>
<evidence type="ECO:0000256" key="2">
    <source>
        <dbReference type="ARBA" id="ARBA00035119"/>
    </source>
</evidence>
<accession>A0A1E7FC47</accession>
<dbReference type="AlphaFoldDB" id="A0A1E7FC47"/>
<dbReference type="PANTHER" id="PTHR21314:SF0">
    <property type="entry name" value="QUEUOSINE 5'-PHOSPHATE N-GLYCOSYLASE_HYDROLASE"/>
    <property type="match status" value="1"/>
</dbReference>
<keyword evidence="1 6" id="KW-0378">Hydrolase</keyword>
<dbReference type="KEGG" id="fcy:FRACYDRAFT_269470"/>
<protein>
    <recommendedName>
        <fullName evidence="3 6">Queuosine 5'-phosphate N-glycosylase/hydrolase</fullName>
        <ecNumber evidence="6">3.2.2.-</ecNumber>
    </recommendedName>
    <alternativeName>
        <fullName evidence="4 6">Queuosine-nucleotide N-glycosylase/hydrolase</fullName>
    </alternativeName>
</protein>
<organism evidence="7 8">
    <name type="scientific">Fragilariopsis cylindrus CCMP1102</name>
    <dbReference type="NCBI Taxonomy" id="635003"/>
    <lineage>
        <taxon>Eukaryota</taxon>
        <taxon>Sar</taxon>
        <taxon>Stramenopiles</taxon>
        <taxon>Ochrophyta</taxon>
        <taxon>Bacillariophyta</taxon>
        <taxon>Bacillariophyceae</taxon>
        <taxon>Bacillariophycidae</taxon>
        <taxon>Bacillariales</taxon>
        <taxon>Bacillariaceae</taxon>
        <taxon>Fragilariopsis</taxon>
    </lineage>
</organism>
<dbReference type="PANTHER" id="PTHR21314">
    <property type="entry name" value="QUEUOSINE 5'-PHOSPHATE N-GLYCOSYLASE_HYDROLASE-RELATED"/>
    <property type="match status" value="1"/>
</dbReference>
<evidence type="ECO:0000256" key="5">
    <source>
        <dbReference type="ARBA" id="ARBA00048204"/>
    </source>
</evidence>
<dbReference type="Pfam" id="PF10343">
    <property type="entry name" value="Q_salvage"/>
    <property type="match status" value="1"/>
</dbReference>
<evidence type="ECO:0000313" key="7">
    <source>
        <dbReference type="EMBL" id="OEU15731.1"/>
    </source>
</evidence>
<dbReference type="InterPro" id="IPR019438">
    <property type="entry name" value="Q_salvage"/>
</dbReference>
<dbReference type="OrthoDB" id="416777at2759"/>
<comment type="similarity">
    <text evidence="2 6">Belongs to the QNG1 protein family.</text>
</comment>
<sequence>MTAEKMRNLLRPYLDEKKYPLPNIQKRAQLWKEVGEGIIRDYNGMVLNLVNCASQDASRLVELIVTSFPGFRDEVYIAPSSSSSSPSQHQQQQQQRLVFLKRAQIFVGDINAALRLQLNGMERLTTFADYRVPQVLRHWKILVYSPLLSNKVDNYIEIKKDSYEEISIRAATIIVVEELVKLLNQNNSSNDNDSINTTANNNEQCKYTDVTVDWYLWQVGERMHQEGIMKPFHKVRTYFY</sequence>
<dbReference type="Proteomes" id="UP000095751">
    <property type="component" value="Unassembled WGS sequence"/>
</dbReference>
<dbReference type="EMBL" id="KV784359">
    <property type="protein sequence ID" value="OEU15731.1"/>
    <property type="molecule type" value="Genomic_DNA"/>
</dbReference>
<dbReference type="EC" id="3.2.2.-" evidence="6"/>
<proteinExistence type="inferred from homology"/>
<evidence type="ECO:0000256" key="3">
    <source>
        <dbReference type="ARBA" id="ARBA00035306"/>
    </source>
</evidence>
<reference evidence="7 8" key="1">
    <citation type="submission" date="2016-09" db="EMBL/GenBank/DDBJ databases">
        <title>Extensive genetic diversity and differential bi-allelic expression allows diatom success in the polar Southern Ocean.</title>
        <authorList>
            <consortium name="DOE Joint Genome Institute"/>
            <person name="Mock T."/>
            <person name="Otillar R.P."/>
            <person name="Strauss J."/>
            <person name="Dupont C."/>
            <person name="Frickenhaus S."/>
            <person name="Maumus F."/>
            <person name="Mcmullan M."/>
            <person name="Sanges R."/>
            <person name="Schmutz J."/>
            <person name="Toseland A."/>
            <person name="Valas R."/>
            <person name="Veluchamy A."/>
            <person name="Ward B.J."/>
            <person name="Allen A."/>
            <person name="Barry K."/>
            <person name="Falciatore A."/>
            <person name="Ferrante M."/>
            <person name="Fortunato A.E."/>
            <person name="Gloeckner G."/>
            <person name="Gruber A."/>
            <person name="Hipkin R."/>
            <person name="Janech M."/>
            <person name="Kroth P."/>
            <person name="Leese F."/>
            <person name="Lindquist E."/>
            <person name="Lyon B.R."/>
            <person name="Martin J."/>
            <person name="Mayer C."/>
            <person name="Parker M."/>
            <person name="Quesneville H."/>
            <person name="Raymond J."/>
            <person name="Uhlig C."/>
            <person name="Valentin K.U."/>
            <person name="Worden A.Z."/>
            <person name="Armbrust E.V."/>
            <person name="Bowler C."/>
            <person name="Green B."/>
            <person name="Moulton V."/>
            <person name="Van Oosterhout C."/>
            <person name="Grigoriev I."/>
        </authorList>
    </citation>
    <scope>NUCLEOTIDE SEQUENCE [LARGE SCALE GENOMIC DNA]</scope>
    <source>
        <strain evidence="7 8">CCMP1102</strain>
    </source>
</reference>
<name>A0A1E7FC47_9STRA</name>
<gene>
    <name evidence="7" type="ORF">FRACYDRAFT_269470</name>
</gene>
<keyword evidence="8" id="KW-1185">Reference proteome</keyword>
<evidence type="ECO:0000313" key="8">
    <source>
        <dbReference type="Proteomes" id="UP000095751"/>
    </source>
</evidence>
<dbReference type="InParanoid" id="A0A1E7FC47"/>
<evidence type="ECO:0000256" key="4">
    <source>
        <dbReference type="ARBA" id="ARBA00035393"/>
    </source>
</evidence>
<evidence type="ECO:0000256" key="6">
    <source>
        <dbReference type="RuleBase" id="RU365002"/>
    </source>
</evidence>
<dbReference type="GO" id="GO:0016787">
    <property type="term" value="F:hydrolase activity"/>
    <property type="evidence" value="ECO:0007669"/>
    <property type="project" value="UniProtKB-KW"/>
</dbReference>
<dbReference type="GO" id="GO:0006400">
    <property type="term" value="P:tRNA modification"/>
    <property type="evidence" value="ECO:0007669"/>
    <property type="project" value="TreeGrafter"/>
</dbReference>
<comment type="catalytic activity">
    <reaction evidence="5 6">
        <text>queuosine 5'-phosphate + H2O = queuine + D-ribose 5-phosphate</text>
        <dbReference type="Rhea" id="RHEA:75387"/>
        <dbReference type="ChEBI" id="CHEBI:15377"/>
        <dbReference type="ChEBI" id="CHEBI:17433"/>
        <dbReference type="ChEBI" id="CHEBI:78346"/>
        <dbReference type="ChEBI" id="CHEBI:194371"/>
    </reaction>
    <physiologicalReaction direction="left-to-right" evidence="5 6">
        <dbReference type="Rhea" id="RHEA:75388"/>
    </physiologicalReaction>
</comment>